<dbReference type="EMBL" id="REGN01005087">
    <property type="protein sequence ID" value="RNA14928.1"/>
    <property type="molecule type" value="Genomic_DNA"/>
</dbReference>
<accession>A0A3M7QVB5</accession>
<reference evidence="1 2" key="1">
    <citation type="journal article" date="2018" name="Sci. Rep.">
        <title>Genomic signatures of local adaptation to the degree of environmental predictability in rotifers.</title>
        <authorList>
            <person name="Franch-Gras L."/>
            <person name="Hahn C."/>
            <person name="Garcia-Roger E.M."/>
            <person name="Carmona M.J."/>
            <person name="Serra M."/>
            <person name="Gomez A."/>
        </authorList>
    </citation>
    <scope>NUCLEOTIDE SEQUENCE [LARGE SCALE GENOMIC DNA]</scope>
    <source>
        <strain evidence="1">HYR1</strain>
    </source>
</reference>
<comment type="caution">
    <text evidence="1">The sequence shown here is derived from an EMBL/GenBank/DDBJ whole genome shotgun (WGS) entry which is preliminary data.</text>
</comment>
<sequence>FSRLKISQLKFSRLVFSQLKFSQLVLKKTPITISLLDLILVSNPNQVSEVEVGLPLVSNASRSHCSLQFQIISKTAKKYTFDRIVFNWRKETIIYQ</sequence>
<feature type="non-terminal residue" evidence="1">
    <location>
        <position position="1"/>
    </location>
</feature>
<dbReference type="AlphaFoldDB" id="A0A3M7QVB5"/>
<protein>
    <submittedName>
        <fullName evidence="1">Uncharacterized protein</fullName>
    </submittedName>
</protein>
<evidence type="ECO:0000313" key="1">
    <source>
        <dbReference type="EMBL" id="RNA14928.1"/>
    </source>
</evidence>
<evidence type="ECO:0000313" key="2">
    <source>
        <dbReference type="Proteomes" id="UP000276133"/>
    </source>
</evidence>
<keyword evidence="2" id="KW-1185">Reference proteome</keyword>
<gene>
    <name evidence="1" type="ORF">BpHYR1_048486</name>
</gene>
<dbReference type="Proteomes" id="UP000276133">
    <property type="component" value="Unassembled WGS sequence"/>
</dbReference>
<name>A0A3M7QVB5_BRAPC</name>
<organism evidence="1 2">
    <name type="scientific">Brachionus plicatilis</name>
    <name type="common">Marine rotifer</name>
    <name type="synonym">Brachionus muelleri</name>
    <dbReference type="NCBI Taxonomy" id="10195"/>
    <lineage>
        <taxon>Eukaryota</taxon>
        <taxon>Metazoa</taxon>
        <taxon>Spiralia</taxon>
        <taxon>Gnathifera</taxon>
        <taxon>Rotifera</taxon>
        <taxon>Eurotatoria</taxon>
        <taxon>Monogononta</taxon>
        <taxon>Pseudotrocha</taxon>
        <taxon>Ploima</taxon>
        <taxon>Brachionidae</taxon>
        <taxon>Brachionus</taxon>
    </lineage>
</organism>
<proteinExistence type="predicted"/>